<feature type="transmembrane region" description="Helical" evidence="7">
    <location>
        <begin position="449"/>
        <end position="470"/>
    </location>
</feature>
<dbReference type="EMBL" id="CR382138">
    <property type="protein sequence ID" value="CAR66311.1"/>
    <property type="molecule type" value="Genomic_DNA"/>
</dbReference>
<dbReference type="OMA" id="YWCYYIL"/>
<dbReference type="Pfam" id="PF01490">
    <property type="entry name" value="Aa_trans"/>
    <property type="match status" value="1"/>
</dbReference>
<dbReference type="RefSeq" id="XP_002770786.1">
    <property type="nucleotide sequence ID" value="XM_002770740.1"/>
</dbReference>
<proteinExistence type="inferred from homology"/>
<dbReference type="Proteomes" id="UP000000599">
    <property type="component" value="Chromosome F"/>
</dbReference>
<keyword evidence="3 7" id="KW-0812">Transmembrane</keyword>
<evidence type="ECO:0000256" key="2">
    <source>
        <dbReference type="ARBA" id="ARBA00008066"/>
    </source>
</evidence>
<dbReference type="GeneID" id="8998932"/>
<dbReference type="AlphaFoldDB" id="B5RUD3"/>
<organism evidence="9 10">
    <name type="scientific">Debaryomyces hansenii (strain ATCC 36239 / CBS 767 / BCRC 21394 / JCM 1990 / NBRC 0083 / IGC 2968)</name>
    <name type="common">Yeast</name>
    <name type="synonym">Torulaspora hansenii</name>
    <dbReference type="NCBI Taxonomy" id="284592"/>
    <lineage>
        <taxon>Eukaryota</taxon>
        <taxon>Fungi</taxon>
        <taxon>Dikarya</taxon>
        <taxon>Ascomycota</taxon>
        <taxon>Saccharomycotina</taxon>
        <taxon>Pichiomycetes</taxon>
        <taxon>Debaryomycetaceae</taxon>
        <taxon>Debaryomyces</taxon>
    </lineage>
</organism>
<dbReference type="OrthoDB" id="1684102at2759"/>
<evidence type="ECO:0000256" key="6">
    <source>
        <dbReference type="SAM" id="MobiDB-lite"/>
    </source>
</evidence>
<feature type="transmembrane region" description="Helical" evidence="7">
    <location>
        <begin position="407"/>
        <end position="429"/>
    </location>
</feature>
<feature type="transmembrane region" description="Helical" evidence="7">
    <location>
        <begin position="571"/>
        <end position="588"/>
    </location>
</feature>
<dbReference type="HOGENOM" id="CLU_009646_3_2_1"/>
<evidence type="ECO:0000313" key="9">
    <source>
        <dbReference type="EMBL" id="CAR66311.1"/>
    </source>
</evidence>
<comment type="similarity">
    <text evidence="2">Belongs to the amino acid/polyamine transporter 2 family.</text>
</comment>
<feature type="transmembrane region" description="Helical" evidence="7">
    <location>
        <begin position="377"/>
        <end position="395"/>
    </location>
</feature>
<accession>B5RUD3</accession>
<feature type="region of interest" description="Disordered" evidence="6">
    <location>
        <begin position="1"/>
        <end position="42"/>
    </location>
</feature>
<dbReference type="PANTHER" id="PTHR22950">
    <property type="entry name" value="AMINO ACID TRANSPORTER"/>
    <property type="match status" value="1"/>
</dbReference>
<feature type="region of interest" description="Disordered" evidence="6">
    <location>
        <begin position="145"/>
        <end position="173"/>
    </location>
</feature>
<evidence type="ECO:0000256" key="7">
    <source>
        <dbReference type="SAM" id="Phobius"/>
    </source>
</evidence>
<dbReference type="FunCoup" id="B5RUD3">
    <property type="interactions" value="595"/>
</dbReference>
<evidence type="ECO:0000256" key="3">
    <source>
        <dbReference type="ARBA" id="ARBA00022692"/>
    </source>
</evidence>
<feature type="transmembrane region" description="Helical" evidence="7">
    <location>
        <begin position="594"/>
        <end position="614"/>
    </location>
</feature>
<feature type="transmembrane region" description="Helical" evidence="7">
    <location>
        <begin position="482"/>
        <end position="505"/>
    </location>
</feature>
<feature type="transmembrane region" description="Helical" evidence="7">
    <location>
        <begin position="635"/>
        <end position="657"/>
    </location>
</feature>
<protein>
    <submittedName>
        <fullName evidence="9">DEHA2F10318p</fullName>
    </submittedName>
</protein>
<dbReference type="InParanoid" id="B5RUD3"/>
<keyword evidence="5 7" id="KW-0472">Membrane</keyword>
<dbReference type="STRING" id="284592.B5RUD3"/>
<dbReference type="eggNOG" id="KOG1304">
    <property type="taxonomic scope" value="Eukaryota"/>
</dbReference>
<sequence length="662" mass="73998">MSGPRKIQESTGSSSRRLSIAKLARSPISESPITSPSIRNGIHSHSFTANSPFLKEDSSRNYNECIESSSSKSSSKYNGSEVFHSGNEVADIPTSNGVETDFSTGMDDPKIIKQVHKHLKDQKVNALQMEGGDITRDLYKIADQEYRPKAPKRSRSLSSSEMETRRRGSTASSLNVPGGFRRQFIMNNTLRTRNPNFLTKNFVEFLSIYGHFAGEDLEDQNDLIACHYKAHIPNFDDSIDEESLLLPNQESVKINAKGTATDKKAYFLLLKAFIGTGVLFLPKAFSNGGLMFSSLVLAFFGLLSFWCYLILIHAKLATKVSSFGDIGLKLYGKWLQQLILTSIIISQIGFVAAYIVFTSENLKAFVGSVTSINTSDIHIMYFILIQLIIFLPLSLIRDITKLSLSALLANIFILIGLVTILYYSFYELLFLNHGAFGKDIEFFFNKESFSLFIGVSIFAFEGIGLIIPIQESMIYPNNFPRVLFSVIATISTIFIGIGSLGYLTFGKYVKTVIILNLPQDSPFVIMVQLLYAFAILLSTPLQLFPAIRLVESKLFTKTGKYSLRVKWLKNFFRFGFVLLTAVVALVGGQNLDRFVSFVGCFACIPLVYMYPPILHLKSCCKYSDTFNQAENRKRFWLGCLDCILVVIGGVAMIYTTYQIVVG</sequence>
<feature type="transmembrane region" description="Helical" evidence="7">
    <location>
        <begin position="338"/>
        <end position="357"/>
    </location>
</feature>
<dbReference type="GO" id="GO:0005302">
    <property type="term" value="F:L-tyrosine transmembrane transporter activity"/>
    <property type="evidence" value="ECO:0007669"/>
    <property type="project" value="TreeGrafter"/>
</dbReference>
<gene>
    <name evidence="9" type="ordered locus">DEHA2F10318g</name>
</gene>
<name>B5RUD3_DEBHA</name>
<feature type="transmembrane region" description="Helical" evidence="7">
    <location>
        <begin position="291"/>
        <end position="311"/>
    </location>
</feature>
<feature type="transmembrane region" description="Helical" evidence="7">
    <location>
        <begin position="265"/>
        <end position="285"/>
    </location>
</feature>
<comment type="subcellular location">
    <subcellularLocation>
        <location evidence="1">Membrane</location>
        <topology evidence="1">Multi-pass membrane protein</topology>
    </subcellularLocation>
</comment>
<dbReference type="PANTHER" id="PTHR22950:SF666">
    <property type="entry name" value="VACUOLAR AMINO ACID TRANSPORTER 4"/>
    <property type="match status" value="1"/>
</dbReference>
<dbReference type="InterPro" id="IPR013057">
    <property type="entry name" value="AA_transpt_TM"/>
</dbReference>
<keyword evidence="10" id="KW-1185">Reference proteome</keyword>
<feature type="domain" description="Amino acid transporter transmembrane" evidence="8">
    <location>
        <begin position="260"/>
        <end position="660"/>
    </location>
</feature>
<evidence type="ECO:0000256" key="1">
    <source>
        <dbReference type="ARBA" id="ARBA00004141"/>
    </source>
</evidence>
<evidence type="ECO:0000256" key="5">
    <source>
        <dbReference type="ARBA" id="ARBA00023136"/>
    </source>
</evidence>
<evidence type="ECO:0000259" key="8">
    <source>
        <dbReference type="Pfam" id="PF01490"/>
    </source>
</evidence>
<evidence type="ECO:0000313" key="10">
    <source>
        <dbReference type="Proteomes" id="UP000000599"/>
    </source>
</evidence>
<evidence type="ECO:0000256" key="4">
    <source>
        <dbReference type="ARBA" id="ARBA00022989"/>
    </source>
</evidence>
<feature type="compositionally biased region" description="Low complexity" evidence="6">
    <location>
        <begin position="26"/>
        <end position="38"/>
    </location>
</feature>
<feature type="transmembrane region" description="Helical" evidence="7">
    <location>
        <begin position="525"/>
        <end position="550"/>
    </location>
</feature>
<dbReference type="KEGG" id="dha:DEHA2F10318g"/>
<keyword evidence="4 7" id="KW-1133">Transmembrane helix</keyword>
<reference evidence="9 10" key="1">
    <citation type="journal article" date="2004" name="Nature">
        <title>Genome evolution in yeasts.</title>
        <authorList>
            <consortium name="Genolevures"/>
            <person name="Dujon B."/>
            <person name="Sherman D."/>
            <person name="Fischer G."/>
            <person name="Durrens P."/>
            <person name="Casaregola S."/>
            <person name="Lafontaine I."/>
            <person name="de Montigny J."/>
            <person name="Marck C."/>
            <person name="Neuveglise C."/>
            <person name="Talla E."/>
            <person name="Goffard N."/>
            <person name="Frangeul L."/>
            <person name="Aigle M."/>
            <person name="Anthouard V."/>
            <person name="Babour A."/>
            <person name="Barbe V."/>
            <person name="Barnay S."/>
            <person name="Blanchin S."/>
            <person name="Beckerich J.M."/>
            <person name="Beyne E."/>
            <person name="Bleykasten C."/>
            <person name="Boisrame A."/>
            <person name="Boyer J."/>
            <person name="Cattolico L."/>
            <person name="Confanioleri F."/>
            <person name="de Daruvar A."/>
            <person name="Despons L."/>
            <person name="Fabre E."/>
            <person name="Fairhead C."/>
            <person name="Ferry-Dumazet H."/>
            <person name="Groppi A."/>
            <person name="Hantraye F."/>
            <person name="Hennequin C."/>
            <person name="Jauniaux N."/>
            <person name="Joyet P."/>
            <person name="Kachouri R."/>
            <person name="Kerrest A."/>
            <person name="Koszul R."/>
            <person name="Lemaire M."/>
            <person name="Lesur I."/>
            <person name="Ma L."/>
            <person name="Muller H."/>
            <person name="Nicaud J.M."/>
            <person name="Nikolski M."/>
            <person name="Oztas S."/>
            <person name="Ozier-Kalogeropoulos O."/>
            <person name="Pellenz S."/>
            <person name="Potier S."/>
            <person name="Richard G.F."/>
            <person name="Straub M.L."/>
            <person name="Suleau A."/>
            <person name="Swennene D."/>
            <person name="Tekaia F."/>
            <person name="Wesolowski-Louvel M."/>
            <person name="Westhof E."/>
            <person name="Wirth B."/>
            <person name="Zeniou-Meyer M."/>
            <person name="Zivanovic I."/>
            <person name="Bolotin-Fukuhara M."/>
            <person name="Thierry A."/>
            <person name="Bouchier C."/>
            <person name="Caudron B."/>
            <person name="Scarpelli C."/>
            <person name="Gaillardin C."/>
            <person name="Weissenbach J."/>
            <person name="Wincker P."/>
            <person name="Souciet J.L."/>
        </authorList>
    </citation>
    <scope>NUCLEOTIDE SEQUENCE [LARGE SCALE GENOMIC DNA]</scope>
    <source>
        <strain evidence="10">ATCC 36239 / CBS 767 / BCRC 21394 / JCM 1990 / NBRC 0083 / IGC 2968</strain>
    </source>
</reference>
<dbReference type="GO" id="GO:0005774">
    <property type="term" value="C:vacuolar membrane"/>
    <property type="evidence" value="ECO:0007669"/>
    <property type="project" value="TreeGrafter"/>
</dbReference>